<name>A0A9X4AWM1_9BACT</name>
<organism evidence="3 4">
    <name type="scientific">Polyangium jinanense</name>
    <dbReference type="NCBI Taxonomy" id="2829994"/>
    <lineage>
        <taxon>Bacteria</taxon>
        <taxon>Pseudomonadati</taxon>
        <taxon>Myxococcota</taxon>
        <taxon>Polyangia</taxon>
        <taxon>Polyangiales</taxon>
        <taxon>Polyangiaceae</taxon>
        <taxon>Polyangium</taxon>
    </lineage>
</organism>
<feature type="region of interest" description="Disordered" evidence="1">
    <location>
        <begin position="22"/>
        <end position="62"/>
    </location>
</feature>
<dbReference type="RefSeq" id="WP_272427334.1">
    <property type="nucleotide sequence ID" value="NZ_JAGTJJ010000046.1"/>
</dbReference>
<feature type="compositionally biased region" description="Low complexity" evidence="1">
    <location>
        <begin position="32"/>
        <end position="48"/>
    </location>
</feature>
<feature type="chain" id="PRO_5040968397" evidence="2">
    <location>
        <begin position="18"/>
        <end position="478"/>
    </location>
</feature>
<evidence type="ECO:0000313" key="4">
    <source>
        <dbReference type="Proteomes" id="UP001151081"/>
    </source>
</evidence>
<dbReference type="AlphaFoldDB" id="A0A9X4AWM1"/>
<accession>A0A9X4AWM1</accession>
<protein>
    <submittedName>
        <fullName evidence="3">Uncharacterized protein</fullName>
    </submittedName>
</protein>
<evidence type="ECO:0000256" key="1">
    <source>
        <dbReference type="SAM" id="MobiDB-lite"/>
    </source>
</evidence>
<dbReference type="PROSITE" id="PS51257">
    <property type="entry name" value="PROKAR_LIPOPROTEIN"/>
    <property type="match status" value="1"/>
</dbReference>
<keyword evidence="2" id="KW-0732">Signal</keyword>
<dbReference type="EMBL" id="JAGTJJ010000046">
    <property type="protein sequence ID" value="MDC3986991.1"/>
    <property type="molecule type" value="Genomic_DNA"/>
</dbReference>
<evidence type="ECO:0000256" key="2">
    <source>
        <dbReference type="SAM" id="SignalP"/>
    </source>
</evidence>
<comment type="caution">
    <text evidence="3">The sequence shown here is derived from an EMBL/GenBank/DDBJ whole genome shotgun (WGS) entry which is preliminary data.</text>
</comment>
<evidence type="ECO:0000313" key="3">
    <source>
        <dbReference type="EMBL" id="MDC3986991.1"/>
    </source>
</evidence>
<sequence length="478" mass="52010">MIFRSRILSLAALSALALSCSKSTPTPEKEATSTPSTAPVAPSASAVSTEREPPKPTIPTLAPEPFEATRMLSVDLFAIEGALLVTEGLRVGRIVEERVEWIGSIPDGNESLGGNRLSSVHGYWPDGVDVLYTTNNGRALMPTLFPLTGKGVERRFGPGGGLGWINGTTRLGKTTLVAGYDGEGGHRIETVRGPTWVIKPLDAEKGGCKEDEVRKAWGNNAALALPPRAIAGTEAGTLVTLGNLCEREKSPAAEVWDQPGKSRIIELGSMVKELGYFPKMLRGKGDDLWVESTPVLHYNGGKFETLPALDKPIRDLFVSPSGKLHGIAGRSIVRYDEGKWTTIANFPRPMRFSTIAMDEKETIWVSYSGVSRLRETQSADPEDHCTTPFVYLYEVSWKNDAKYTYPTTAKALSTFPAVADLGLVEYYEDGRRLGVTVKSKEQGEAVIAHVKANMKDEHPELICYAPRSPRVIEIKAAK</sequence>
<reference evidence="3 4" key="1">
    <citation type="submission" date="2021-04" db="EMBL/GenBank/DDBJ databases">
        <title>Genome analysis of Polyangium sp.</title>
        <authorList>
            <person name="Li Y."/>
            <person name="Wang J."/>
        </authorList>
    </citation>
    <scope>NUCLEOTIDE SEQUENCE [LARGE SCALE GENOMIC DNA]</scope>
    <source>
        <strain evidence="3 4">SDU14</strain>
    </source>
</reference>
<proteinExistence type="predicted"/>
<feature type="signal peptide" evidence="2">
    <location>
        <begin position="1"/>
        <end position="17"/>
    </location>
</feature>
<dbReference type="Proteomes" id="UP001151081">
    <property type="component" value="Unassembled WGS sequence"/>
</dbReference>
<gene>
    <name evidence="3" type="ORF">KEG57_41365</name>
</gene>
<keyword evidence="4" id="KW-1185">Reference proteome</keyword>